<protein>
    <submittedName>
        <fullName evidence="6">PST family polysaccharide transporter</fullName>
    </submittedName>
</protein>
<gene>
    <name evidence="6" type="ORF">FC15_GL000294</name>
</gene>
<keyword evidence="2 5" id="KW-0812">Transmembrane</keyword>
<feature type="transmembrane region" description="Helical" evidence="5">
    <location>
        <begin position="263"/>
        <end position="280"/>
    </location>
</feature>
<feature type="transmembrane region" description="Helical" evidence="5">
    <location>
        <begin position="390"/>
        <end position="409"/>
    </location>
</feature>
<keyword evidence="7" id="KW-1185">Reference proteome</keyword>
<dbReference type="Proteomes" id="UP000051315">
    <property type="component" value="Unassembled WGS sequence"/>
</dbReference>
<dbReference type="InterPro" id="IPR052556">
    <property type="entry name" value="PolySynth_Transporter"/>
</dbReference>
<dbReference type="InterPro" id="IPR002797">
    <property type="entry name" value="Polysacc_synth"/>
</dbReference>
<feature type="transmembrane region" description="Helical" evidence="5">
    <location>
        <begin position="177"/>
        <end position="199"/>
    </location>
</feature>
<comment type="subcellular location">
    <subcellularLocation>
        <location evidence="1">Membrane</location>
        <topology evidence="1">Multi-pass membrane protein</topology>
    </subcellularLocation>
</comment>
<proteinExistence type="predicted"/>
<evidence type="ECO:0000313" key="7">
    <source>
        <dbReference type="Proteomes" id="UP000051315"/>
    </source>
</evidence>
<feature type="transmembrane region" description="Helical" evidence="5">
    <location>
        <begin position="335"/>
        <end position="355"/>
    </location>
</feature>
<accession>A0A0R1VSF9</accession>
<dbReference type="EMBL" id="AZFX01000078">
    <property type="protein sequence ID" value="KRM08688.1"/>
    <property type="molecule type" value="Genomic_DNA"/>
</dbReference>
<dbReference type="AlphaFoldDB" id="A0A0R1VSF9"/>
<feature type="transmembrane region" description="Helical" evidence="5">
    <location>
        <begin position="429"/>
        <end position="448"/>
    </location>
</feature>
<feature type="transmembrane region" description="Helical" evidence="5">
    <location>
        <begin position="301"/>
        <end position="323"/>
    </location>
</feature>
<reference evidence="6 7" key="1">
    <citation type="journal article" date="2015" name="Genome Announc.">
        <title>Expanding the biotechnology potential of lactobacilli through comparative genomics of 213 strains and associated genera.</title>
        <authorList>
            <person name="Sun Z."/>
            <person name="Harris H.M."/>
            <person name="McCann A."/>
            <person name="Guo C."/>
            <person name="Argimon S."/>
            <person name="Zhang W."/>
            <person name="Yang X."/>
            <person name="Jeffery I.B."/>
            <person name="Cooney J.C."/>
            <person name="Kagawa T.F."/>
            <person name="Liu W."/>
            <person name="Song Y."/>
            <person name="Salvetti E."/>
            <person name="Wrobel A."/>
            <person name="Rasinkangas P."/>
            <person name="Parkhill J."/>
            <person name="Rea M.C."/>
            <person name="O'Sullivan O."/>
            <person name="Ritari J."/>
            <person name="Douillard F.P."/>
            <person name="Paul Ross R."/>
            <person name="Yang R."/>
            <person name="Briner A.E."/>
            <person name="Felis G.E."/>
            <person name="de Vos W.M."/>
            <person name="Barrangou R."/>
            <person name="Klaenhammer T.R."/>
            <person name="Caufield P.W."/>
            <person name="Cui Y."/>
            <person name="Zhang H."/>
            <person name="O'Toole P.W."/>
        </authorList>
    </citation>
    <scope>NUCLEOTIDE SEQUENCE [LARGE SCALE GENOMIC DNA]</scope>
    <source>
        <strain evidence="6 7">DSM 17758</strain>
    </source>
</reference>
<evidence type="ECO:0000256" key="5">
    <source>
        <dbReference type="SAM" id="Phobius"/>
    </source>
</evidence>
<keyword evidence="4 5" id="KW-0472">Membrane</keyword>
<dbReference type="CDD" id="cd13128">
    <property type="entry name" value="MATE_Wzx_like"/>
    <property type="match status" value="1"/>
</dbReference>
<feature type="transmembrane region" description="Helical" evidence="5">
    <location>
        <begin position="86"/>
        <end position="114"/>
    </location>
</feature>
<feature type="transmembrane region" description="Helical" evidence="5">
    <location>
        <begin position="220"/>
        <end position="243"/>
    </location>
</feature>
<dbReference type="PANTHER" id="PTHR43424">
    <property type="entry name" value="LOCUS PUTATIVE PROTEIN 1-RELATED"/>
    <property type="match status" value="1"/>
</dbReference>
<feature type="transmembrane region" description="Helical" evidence="5">
    <location>
        <begin position="57"/>
        <end position="74"/>
    </location>
</feature>
<evidence type="ECO:0000256" key="1">
    <source>
        <dbReference type="ARBA" id="ARBA00004141"/>
    </source>
</evidence>
<organism evidence="6 7">
    <name type="scientific">Lapidilactobacillus concavus DSM 17758</name>
    <dbReference type="NCBI Taxonomy" id="1423735"/>
    <lineage>
        <taxon>Bacteria</taxon>
        <taxon>Bacillati</taxon>
        <taxon>Bacillota</taxon>
        <taxon>Bacilli</taxon>
        <taxon>Lactobacillales</taxon>
        <taxon>Lactobacillaceae</taxon>
        <taxon>Lapidilactobacillus</taxon>
    </lineage>
</organism>
<feature type="transmembrane region" description="Helical" evidence="5">
    <location>
        <begin position="364"/>
        <end position="384"/>
    </location>
</feature>
<feature type="transmembrane region" description="Helical" evidence="5">
    <location>
        <begin position="454"/>
        <end position="474"/>
    </location>
</feature>
<dbReference type="GO" id="GO:0016020">
    <property type="term" value="C:membrane"/>
    <property type="evidence" value="ECO:0007669"/>
    <property type="project" value="UniProtKB-SubCell"/>
</dbReference>
<evidence type="ECO:0000256" key="4">
    <source>
        <dbReference type="ARBA" id="ARBA00023136"/>
    </source>
</evidence>
<dbReference type="PANTHER" id="PTHR43424:SF1">
    <property type="entry name" value="LOCUS PUTATIVE PROTEIN 1-RELATED"/>
    <property type="match status" value="1"/>
</dbReference>
<feature type="transmembrane region" description="Helical" evidence="5">
    <location>
        <begin position="18"/>
        <end position="37"/>
    </location>
</feature>
<dbReference type="PATRIC" id="fig|1423735.3.peg.300"/>
<comment type="caution">
    <text evidence="6">The sequence shown here is derived from an EMBL/GenBank/DDBJ whole genome shotgun (WGS) entry which is preliminary data.</text>
</comment>
<dbReference type="STRING" id="1423735.FC15_GL000294"/>
<evidence type="ECO:0000313" key="6">
    <source>
        <dbReference type="EMBL" id="KRM08688.1"/>
    </source>
</evidence>
<evidence type="ECO:0000256" key="3">
    <source>
        <dbReference type="ARBA" id="ARBA00022989"/>
    </source>
</evidence>
<dbReference type="OrthoDB" id="9815702at2"/>
<sequence length="490" mass="54593">MVGKQGCQMENKSISKNAILNILRVSVGLLFPLITFPYATRVLQVVNLGKVNFSNSIVSYFVLIASLGVSSYGVREGARLRNDKKFGAFVSEVFSLNVVTTIASYLLLFLAFVISAKMRSYFVVILIQSLSIMFTTLGIDWVNAIFEDYLYITIRSLIVQVISLVFLFLFVKSPSDYLLYAAMTVLSNGIICVANLIYCRRYVHLRIRFNSKMFTHLKPMLIFFSNNMAVTVYVSSDMTILGWLAGDYYSGLYAVSVKIYQTIKQVLTALYVVTIPRLALYAGDEDTTRFKKLFTDISNTIILVILPAIAGLICLSGEIILLISGKSFIKATLSLQILSVGLLFAVASGVIVNCFNTPMRQEKISLHGTVLAAILNIGLNFFFIPHFLQNGASITTVIAEASTFLYCIIRERKLISRYIEGRSMIQQFIVGLIGAALVIVINTIITWFSVGSMVHLILTIMISPVAYLVFLILIKNKYVVPILKRVGLKK</sequence>
<dbReference type="Pfam" id="PF01943">
    <property type="entry name" value="Polysacc_synt"/>
    <property type="match status" value="1"/>
</dbReference>
<feature type="transmembrane region" description="Helical" evidence="5">
    <location>
        <begin position="149"/>
        <end position="171"/>
    </location>
</feature>
<name>A0A0R1VSF9_9LACO</name>
<feature type="transmembrane region" description="Helical" evidence="5">
    <location>
        <begin position="120"/>
        <end position="142"/>
    </location>
</feature>
<keyword evidence="3 5" id="KW-1133">Transmembrane helix</keyword>
<evidence type="ECO:0000256" key="2">
    <source>
        <dbReference type="ARBA" id="ARBA00022692"/>
    </source>
</evidence>